<dbReference type="EMBL" id="QSCO01000006">
    <property type="protein sequence ID" value="RGY08220.1"/>
    <property type="molecule type" value="Genomic_DNA"/>
</dbReference>
<name>A0A413IE55_9BACT</name>
<sequence>MKTNKGLYDLHTYYNTDPYELYEAYQNVPLDSLDENHDNNTPLHTACCFADKIAVTILLERGADVNQKNDKGYTPLCLLAKYKPCPDDSVFAEMTEMLLAKGARVPRSGKDTTALLEAVRNRHFLMADILLKSGARTDSTDSNGDNVLHLLSRSAASIASDIKSRQRRIADFSERWYSEQSKQETYDELENLKSLEIQCCHTAKLVLENGEPDPEEKNNSGKTPFNIAAEGGARRIGALLSGQDPETDELAALAGGLDVFQALWYGDEVSLDALLRSGADTQTICEDEKMYDFRGKSPLGCALTWDNLSAAEMLLRGGADPDFRDSKEQTAFAVWMNKRGYKNEDKEQCLHILQCLAECGWNPESPADGEGNTALSVACRNVGYDTGIWAVRFLVDNGADVNAANAQGQTPAMNLYGGRYWDGNIPRFAGLPRSYPYGGRECKEEDADILELLLEAGADINAKDKWGNTLLHYIAAGSTRGLKEAAALVMDFGSPDVNAVNNEGKTALDIATEKNNETLVKFLLKYC</sequence>
<dbReference type="Pfam" id="PF12796">
    <property type="entry name" value="Ank_2"/>
    <property type="match status" value="1"/>
</dbReference>
<dbReference type="RefSeq" id="WP_087383320.1">
    <property type="nucleotide sequence ID" value="NZ_NFIM01000021.1"/>
</dbReference>
<dbReference type="Pfam" id="PF00023">
    <property type="entry name" value="Ank"/>
    <property type="match status" value="2"/>
</dbReference>
<organism evidence="4 5">
    <name type="scientific">Odoribacter splanchnicus</name>
    <dbReference type="NCBI Taxonomy" id="28118"/>
    <lineage>
        <taxon>Bacteria</taxon>
        <taxon>Pseudomonadati</taxon>
        <taxon>Bacteroidota</taxon>
        <taxon>Bacteroidia</taxon>
        <taxon>Bacteroidales</taxon>
        <taxon>Odoribacteraceae</taxon>
        <taxon>Odoribacter</taxon>
    </lineage>
</organism>
<dbReference type="PANTHER" id="PTHR24198">
    <property type="entry name" value="ANKYRIN REPEAT AND PROTEIN KINASE DOMAIN-CONTAINING PROTEIN"/>
    <property type="match status" value="1"/>
</dbReference>
<accession>A0A413IE55</accession>
<keyword evidence="2 3" id="KW-0040">ANK repeat</keyword>
<dbReference type="InterPro" id="IPR036770">
    <property type="entry name" value="Ankyrin_rpt-contain_sf"/>
</dbReference>
<evidence type="ECO:0000256" key="2">
    <source>
        <dbReference type="ARBA" id="ARBA00023043"/>
    </source>
</evidence>
<feature type="repeat" description="ANK" evidence="3">
    <location>
        <begin position="38"/>
        <end position="70"/>
    </location>
</feature>
<feature type="repeat" description="ANK" evidence="3">
    <location>
        <begin position="294"/>
        <end position="326"/>
    </location>
</feature>
<dbReference type="PROSITE" id="PS50088">
    <property type="entry name" value="ANK_REPEAT"/>
    <property type="match status" value="6"/>
</dbReference>
<comment type="caution">
    <text evidence="4">The sequence shown here is derived from an EMBL/GenBank/DDBJ whole genome shotgun (WGS) entry which is preliminary data.</text>
</comment>
<dbReference type="AlphaFoldDB" id="A0A413IE55"/>
<evidence type="ECO:0000313" key="4">
    <source>
        <dbReference type="EMBL" id="RGY08220.1"/>
    </source>
</evidence>
<dbReference type="SMART" id="SM00248">
    <property type="entry name" value="ANK"/>
    <property type="match status" value="8"/>
</dbReference>
<gene>
    <name evidence="4" type="ORF">DXA53_06130</name>
</gene>
<dbReference type="PANTHER" id="PTHR24198:SF165">
    <property type="entry name" value="ANKYRIN REPEAT-CONTAINING PROTEIN-RELATED"/>
    <property type="match status" value="1"/>
</dbReference>
<protein>
    <submittedName>
        <fullName evidence="4">Ankyrin repeat domain-containing protein</fullName>
    </submittedName>
</protein>
<feature type="repeat" description="ANK" evidence="3">
    <location>
        <begin position="446"/>
        <end position="465"/>
    </location>
</feature>
<dbReference type="SUPFAM" id="SSF48403">
    <property type="entry name" value="Ankyrin repeat"/>
    <property type="match status" value="2"/>
</dbReference>
<dbReference type="PRINTS" id="PR01415">
    <property type="entry name" value="ANKYRIN"/>
</dbReference>
<dbReference type="PROSITE" id="PS50297">
    <property type="entry name" value="ANK_REP_REGION"/>
    <property type="match status" value="4"/>
</dbReference>
<keyword evidence="1" id="KW-0677">Repeat</keyword>
<feature type="repeat" description="ANK" evidence="3">
    <location>
        <begin position="370"/>
        <end position="406"/>
    </location>
</feature>
<reference evidence="4 5" key="1">
    <citation type="submission" date="2018-08" db="EMBL/GenBank/DDBJ databases">
        <title>A genome reference for cultivated species of the human gut microbiota.</title>
        <authorList>
            <person name="Zou Y."/>
            <person name="Xue W."/>
            <person name="Luo G."/>
        </authorList>
    </citation>
    <scope>NUCLEOTIDE SEQUENCE [LARGE SCALE GENOMIC DNA]</scope>
    <source>
        <strain evidence="4 5">OF03-11</strain>
    </source>
</reference>
<evidence type="ECO:0000256" key="1">
    <source>
        <dbReference type="ARBA" id="ARBA00022737"/>
    </source>
</evidence>
<dbReference type="Proteomes" id="UP000284434">
    <property type="component" value="Unassembled WGS sequence"/>
</dbReference>
<dbReference type="Gene3D" id="1.25.40.20">
    <property type="entry name" value="Ankyrin repeat-containing domain"/>
    <property type="match status" value="4"/>
</dbReference>
<feature type="repeat" description="ANK" evidence="3">
    <location>
        <begin position="503"/>
        <end position="527"/>
    </location>
</feature>
<proteinExistence type="predicted"/>
<feature type="repeat" description="ANK" evidence="3">
    <location>
        <begin position="110"/>
        <end position="142"/>
    </location>
</feature>
<evidence type="ECO:0000256" key="3">
    <source>
        <dbReference type="PROSITE-ProRule" id="PRU00023"/>
    </source>
</evidence>
<dbReference type="InterPro" id="IPR002110">
    <property type="entry name" value="Ankyrin_rpt"/>
</dbReference>
<evidence type="ECO:0000313" key="5">
    <source>
        <dbReference type="Proteomes" id="UP000284434"/>
    </source>
</evidence>